<evidence type="ECO:0000313" key="1">
    <source>
        <dbReference type="EMBL" id="MDN4166196.1"/>
    </source>
</evidence>
<gene>
    <name evidence="1" type="ORF">QWY31_11830</name>
</gene>
<name>A0ABT8F7K3_9BACT</name>
<dbReference type="Proteomes" id="UP001168552">
    <property type="component" value="Unassembled WGS sequence"/>
</dbReference>
<evidence type="ECO:0000313" key="2">
    <source>
        <dbReference type="Proteomes" id="UP001168552"/>
    </source>
</evidence>
<dbReference type="EMBL" id="JAUHJS010000006">
    <property type="protein sequence ID" value="MDN4166196.1"/>
    <property type="molecule type" value="Genomic_DNA"/>
</dbReference>
<comment type="caution">
    <text evidence="1">The sequence shown here is derived from an EMBL/GenBank/DDBJ whole genome shotgun (WGS) entry which is preliminary data.</text>
</comment>
<dbReference type="PROSITE" id="PS51257">
    <property type="entry name" value="PROKAR_LIPOPROTEIN"/>
    <property type="match status" value="1"/>
</dbReference>
<keyword evidence="2" id="KW-1185">Reference proteome</keyword>
<accession>A0ABT8F7K3</accession>
<proteinExistence type="predicted"/>
<evidence type="ECO:0008006" key="3">
    <source>
        <dbReference type="Google" id="ProtNLM"/>
    </source>
</evidence>
<dbReference type="RefSeq" id="WP_320004732.1">
    <property type="nucleotide sequence ID" value="NZ_JAUHJS010000006.1"/>
</dbReference>
<reference evidence="1" key="1">
    <citation type="submission" date="2023-06" db="EMBL/GenBank/DDBJ databases">
        <title>Cytophagales bacterium Strain LB-30, isolated from soil.</title>
        <authorList>
            <person name="Liu B."/>
        </authorList>
    </citation>
    <scope>NUCLEOTIDE SEQUENCE</scope>
    <source>
        <strain evidence="1">LB-30</strain>
    </source>
</reference>
<organism evidence="1 2">
    <name type="scientific">Shiella aurantiaca</name>
    <dbReference type="NCBI Taxonomy" id="3058365"/>
    <lineage>
        <taxon>Bacteria</taxon>
        <taxon>Pseudomonadati</taxon>
        <taxon>Bacteroidota</taxon>
        <taxon>Cytophagia</taxon>
        <taxon>Cytophagales</taxon>
        <taxon>Shiellaceae</taxon>
        <taxon>Shiella</taxon>
    </lineage>
</organism>
<sequence>MRKNILNLINPVWAIGVIAVLFSACQRPAVSLPIGQEIEVKLHQTYQVDNTLSFTIENVQDSRCPMDAICIQAGKAEVKVQCKLENKSSWYTIDPENQPEIRLGNYQLRFTELFPYPQSTVRVRDEDYTLKVLISAL</sequence>
<protein>
    <recommendedName>
        <fullName evidence="3">DUF1425 domain-containing protein</fullName>
    </recommendedName>
</protein>